<proteinExistence type="inferred from homology"/>
<gene>
    <name evidence="7" type="ORF">EHJ13_16235</name>
</gene>
<dbReference type="PANTHER" id="PTHR33420">
    <property type="entry name" value="FIMBRIAL SUBUNIT ELFA-RELATED"/>
    <property type="match status" value="1"/>
</dbReference>
<evidence type="ECO:0000313" key="8">
    <source>
        <dbReference type="Proteomes" id="UP000778262"/>
    </source>
</evidence>
<dbReference type="GO" id="GO:0009289">
    <property type="term" value="C:pilus"/>
    <property type="evidence" value="ECO:0007669"/>
    <property type="project" value="UniProtKB-SubCell"/>
</dbReference>
<dbReference type="EMBL" id="RPBY01000006">
    <property type="protein sequence ID" value="NCH88968.1"/>
    <property type="molecule type" value="Genomic_DNA"/>
</dbReference>
<comment type="similarity">
    <text evidence="2">Belongs to the fimbrial protein family.</text>
</comment>
<evidence type="ECO:0000256" key="5">
    <source>
        <dbReference type="SAM" id="SignalP"/>
    </source>
</evidence>
<dbReference type="Pfam" id="PF00419">
    <property type="entry name" value="Fimbrial"/>
    <property type="match status" value="1"/>
</dbReference>
<feature type="domain" description="Fimbrial-type adhesion" evidence="6">
    <location>
        <begin position="31"/>
        <end position="181"/>
    </location>
</feature>
<dbReference type="Gene3D" id="2.60.40.1090">
    <property type="entry name" value="Fimbrial-type adhesion domain"/>
    <property type="match status" value="1"/>
</dbReference>
<evidence type="ECO:0000259" key="6">
    <source>
        <dbReference type="Pfam" id="PF00419"/>
    </source>
</evidence>
<dbReference type="Proteomes" id="UP000778262">
    <property type="component" value="Unassembled WGS sequence"/>
</dbReference>
<feature type="signal peptide" evidence="5">
    <location>
        <begin position="1"/>
        <end position="26"/>
    </location>
</feature>
<dbReference type="PANTHER" id="PTHR33420:SF3">
    <property type="entry name" value="FIMBRIAL SUBUNIT ELFA"/>
    <property type="match status" value="1"/>
</dbReference>
<keyword evidence="4" id="KW-0281">Fimbrium</keyword>
<comment type="caution">
    <text evidence="7">The sequence shown here is derived from an EMBL/GenBank/DDBJ whole genome shotgun (WGS) entry which is preliminary data.</text>
</comment>
<accession>A0A9Q4T8M6</accession>
<dbReference type="SUPFAM" id="SSF49401">
    <property type="entry name" value="Bacterial adhesins"/>
    <property type="match status" value="1"/>
</dbReference>
<dbReference type="InterPro" id="IPR008966">
    <property type="entry name" value="Adhesion_dom_sf"/>
</dbReference>
<protein>
    <submittedName>
        <fullName evidence="7">Type 1 fimbrial protein</fullName>
    </submittedName>
</protein>
<organism evidence="7 8">
    <name type="scientific">Cronobacter dublinensis</name>
    <dbReference type="NCBI Taxonomy" id="413497"/>
    <lineage>
        <taxon>Bacteria</taxon>
        <taxon>Pseudomonadati</taxon>
        <taxon>Pseudomonadota</taxon>
        <taxon>Gammaproteobacteria</taxon>
        <taxon>Enterobacterales</taxon>
        <taxon>Enterobacteriaceae</taxon>
        <taxon>Cronobacter</taxon>
    </lineage>
</organism>
<feature type="chain" id="PRO_5040382588" evidence="5">
    <location>
        <begin position="27"/>
        <end position="181"/>
    </location>
</feature>
<evidence type="ECO:0000256" key="1">
    <source>
        <dbReference type="ARBA" id="ARBA00004561"/>
    </source>
</evidence>
<evidence type="ECO:0000256" key="3">
    <source>
        <dbReference type="ARBA" id="ARBA00022729"/>
    </source>
</evidence>
<dbReference type="InterPro" id="IPR050263">
    <property type="entry name" value="Bact_Fimbrial_Adh_Pro"/>
</dbReference>
<evidence type="ECO:0000256" key="4">
    <source>
        <dbReference type="ARBA" id="ARBA00023263"/>
    </source>
</evidence>
<dbReference type="InterPro" id="IPR036937">
    <property type="entry name" value="Adhesion_dom_fimbrial_sf"/>
</dbReference>
<evidence type="ECO:0000256" key="2">
    <source>
        <dbReference type="ARBA" id="ARBA00006671"/>
    </source>
</evidence>
<comment type="subcellular location">
    <subcellularLocation>
        <location evidence="1">Fimbrium</location>
    </subcellularLocation>
</comment>
<sequence length="181" mass="19101">MNNQMMKRISGILSVTALMFSTAVQAESAVITINGRVIANTCTIDSNSARQIITLDDVADRDIRGKGKTSGEKEVTINLKDCGAQATAVTVTASGAADADDSTAFRNAITESNGGATGVGLYFYQESSTAKFTPDGAAKQSRQLIPNSNNVLTYKATYTGTKDTVTAGAFSTVINMKFEYQ</sequence>
<name>A0A9Q4T8M6_9ENTR</name>
<evidence type="ECO:0000313" key="7">
    <source>
        <dbReference type="EMBL" id="NCH88968.1"/>
    </source>
</evidence>
<keyword evidence="3 5" id="KW-0732">Signal</keyword>
<dbReference type="RefSeq" id="WP_161591216.1">
    <property type="nucleotide sequence ID" value="NZ_JAANQM010000015.1"/>
</dbReference>
<dbReference type="GO" id="GO:0043709">
    <property type="term" value="P:cell adhesion involved in single-species biofilm formation"/>
    <property type="evidence" value="ECO:0007669"/>
    <property type="project" value="TreeGrafter"/>
</dbReference>
<dbReference type="AlphaFoldDB" id="A0A9Q4T8M6"/>
<reference evidence="7" key="1">
    <citation type="submission" date="2018-11" db="EMBL/GenBank/DDBJ databases">
        <title>Genomics analysis of Putative Virulence Factors on Adhesion and Cytotoxicity for Cronobacter spp.</title>
        <authorList>
            <person name="Cui J."/>
        </authorList>
    </citation>
    <scope>NUCLEOTIDE SEQUENCE</scope>
    <source>
        <strain evidence="7">SD69</strain>
    </source>
</reference>
<dbReference type="InterPro" id="IPR000259">
    <property type="entry name" value="Adhesion_dom_fimbrial"/>
</dbReference>